<name>A0A5C4L698_9HYPH</name>
<protein>
    <submittedName>
        <fullName evidence="1">Uncharacterized protein</fullName>
    </submittedName>
</protein>
<dbReference type="AlphaFoldDB" id="A0A5C4L698"/>
<evidence type="ECO:0000313" key="2">
    <source>
        <dbReference type="Proteomes" id="UP000305267"/>
    </source>
</evidence>
<reference evidence="1 2" key="1">
    <citation type="submission" date="2019-06" db="EMBL/GenBank/DDBJ databases">
        <title>Genome of Methylobacterium sp. 17Sr1-39.</title>
        <authorList>
            <person name="Seo T."/>
        </authorList>
    </citation>
    <scope>NUCLEOTIDE SEQUENCE [LARGE SCALE GENOMIC DNA]</scope>
    <source>
        <strain evidence="1 2">17Sr1-39</strain>
    </source>
</reference>
<keyword evidence="2" id="KW-1185">Reference proteome</keyword>
<dbReference type="Proteomes" id="UP000305267">
    <property type="component" value="Unassembled WGS sequence"/>
</dbReference>
<gene>
    <name evidence="1" type="ORF">FF100_33585</name>
</gene>
<accession>A0A5C4L698</accession>
<organism evidence="1 2">
    <name type="scientific">Methylobacterium terricola</name>
    <dbReference type="NCBI Taxonomy" id="2583531"/>
    <lineage>
        <taxon>Bacteria</taxon>
        <taxon>Pseudomonadati</taxon>
        <taxon>Pseudomonadota</taxon>
        <taxon>Alphaproteobacteria</taxon>
        <taxon>Hyphomicrobiales</taxon>
        <taxon>Methylobacteriaceae</taxon>
        <taxon>Methylobacterium</taxon>
    </lineage>
</organism>
<proteinExistence type="predicted"/>
<evidence type="ECO:0000313" key="1">
    <source>
        <dbReference type="EMBL" id="TNC07106.1"/>
    </source>
</evidence>
<sequence length="126" mass="14117">MTASPECDPSVRPHPRDAVREAEARRLALRDRFEALFAEWLRNRASAIGDFDGADIPASHTERETELARLIATTPAPSPWMVFRKLEVLAHYLGDEGVRWADRREVVMLAGIRADLLRLGVGEAGR</sequence>
<comment type="caution">
    <text evidence="1">The sequence shown here is derived from an EMBL/GenBank/DDBJ whole genome shotgun (WGS) entry which is preliminary data.</text>
</comment>
<dbReference type="EMBL" id="VDDA01000042">
    <property type="protein sequence ID" value="TNC07106.1"/>
    <property type="molecule type" value="Genomic_DNA"/>
</dbReference>
<dbReference type="RefSeq" id="WP_139040362.1">
    <property type="nucleotide sequence ID" value="NZ_VDDA01000042.1"/>
</dbReference>